<feature type="non-terminal residue" evidence="2">
    <location>
        <position position="202"/>
    </location>
</feature>
<reference evidence="2" key="1">
    <citation type="submission" date="2023-10" db="EMBL/GenBank/DDBJ databases">
        <authorList>
            <person name="Chen Y."/>
            <person name="Shah S."/>
            <person name="Dougan E. K."/>
            <person name="Thang M."/>
            <person name="Chan C."/>
        </authorList>
    </citation>
    <scope>NUCLEOTIDE SEQUENCE [LARGE SCALE GENOMIC DNA]</scope>
</reference>
<evidence type="ECO:0000313" key="3">
    <source>
        <dbReference type="Proteomes" id="UP001189429"/>
    </source>
</evidence>
<organism evidence="2 3">
    <name type="scientific">Prorocentrum cordatum</name>
    <dbReference type="NCBI Taxonomy" id="2364126"/>
    <lineage>
        <taxon>Eukaryota</taxon>
        <taxon>Sar</taxon>
        <taxon>Alveolata</taxon>
        <taxon>Dinophyceae</taxon>
        <taxon>Prorocentrales</taxon>
        <taxon>Prorocentraceae</taxon>
        <taxon>Prorocentrum</taxon>
    </lineage>
</organism>
<accession>A0ABN9T7J5</accession>
<dbReference type="EMBL" id="CAUYUJ010014426">
    <property type="protein sequence ID" value="CAK0841070.1"/>
    <property type="molecule type" value="Genomic_DNA"/>
</dbReference>
<feature type="compositionally biased region" description="Low complexity" evidence="1">
    <location>
        <begin position="87"/>
        <end position="103"/>
    </location>
</feature>
<protein>
    <submittedName>
        <fullName evidence="2">Uncharacterized protein</fullName>
    </submittedName>
</protein>
<feature type="region of interest" description="Disordered" evidence="1">
    <location>
        <begin position="1"/>
        <end position="22"/>
    </location>
</feature>
<sequence>MANVHQSARFTQGRSPAEVVQPGRPSVCALDRSLVLRALLDAGPRPAPAALAALVPWVYAPAVVGFWANGGRPYGELGLRRASSAGAGAAADPAAPGAPGAGAEQIDDVAPPRPLAAHEFLLWEHMPDLRVVKAPCRSPAEENSWASRAALPRGRGRAAVLQHLPRGYARRSAGPPSSMRAPLPQHLHHALAAGAGRLPAGQ</sequence>
<proteinExistence type="predicted"/>
<comment type="caution">
    <text evidence="2">The sequence shown here is derived from an EMBL/GenBank/DDBJ whole genome shotgun (WGS) entry which is preliminary data.</text>
</comment>
<feature type="compositionally biased region" description="Polar residues" evidence="1">
    <location>
        <begin position="1"/>
        <end position="14"/>
    </location>
</feature>
<evidence type="ECO:0000256" key="1">
    <source>
        <dbReference type="SAM" id="MobiDB-lite"/>
    </source>
</evidence>
<dbReference type="Proteomes" id="UP001189429">
    <property type="component" value="Unassembled WGS sequence"/>
</dbReference>
<evidence type="ECO:0000313" key="2">
    <source>
        <dbReference type="EMBL" id="CAK0841070.1"/>
    </source>
</evidence>
<gene>
    <name evidence="2" type="ORF">PCOR1329_LOCUS36365</name>
</gene>
<feature type="region of interest" description="Disordered" evidence="1">
    <location>
        <begin position="87"/>
        <end position="108"/>
    </location>
</feature>
<name>A0ABN9T7J5_9DINO</name>
<keyword evidence="3" id="KW-1185">Reference proteome</keyword>